<dbReference type="SUPFAM" id="SSF46689">
    <property type="entry name" value="Homeodomain-like"/>
    <property type="match status" value="1"/>
</dbReference>
<dbReference type="InterPro" id="IPR001806">
    <property type="entry name" value="Small_GTPase"/>
</dbReference>
<organism evidence="5 6">
    <name type="scientific">Trichinella patagoniensis</name>
    <dbReference type="NCBI Taxonomy" id="990121"/>
    <lineage>
        <taxon>Eukaryota</taxon>
        <taxon>Metazoa</taxon>
        <taxon>Ecdysozoa</taxon>
        <taxon>Nematoda</taxon>
        <taxon>Enoplea</taxon>
        <taxon>Dorylaimia</taxon>
        <taxon>Trichinellida</taxon>
        <taxon>Trichinellidae</taxon>
        <taxon>Trichinella</taxon>
    </lineage>
</organism>
<reference evidence="5 6" key="1">
    <citation type="submission" date="2015-01" db="EMBL/GenBank/DDBJ databases">
        <title>Evolution of Trichinella species and genotypes.</title>
        <authorList>
            <person name="Korhonen P.K."/>
            <person name="Edoardo P."/>
            <person name="Giuseppe L.R."/>
            <person name="Gasser R.B."/>
        </authorList>
    </citation>
    <scope>NUCLEOTIDE SEQUENCE [LARGE SCALE GENOMIC DNA]</scope>
    <source>
        <strain evidence="5">ISS2496</strain>
    </source>
</reference>
<feature type="compositionally biased region" description="Basic and acidic residues" evidence="4">
    <location>
        <begin position="8"/>
        <end position="27"/>
    </location>
</feature>
<dbReference type="InterPro" id="IPR005225">
    <property type="entry name" value="Small_GTP-bd"/>
</dbReference>
<dbReference type="EMBL" id="JYDQ01000045">
    <property type="protein sequence ID" value="KRY18524.1"/>
    <property type="molecule type" value="Genomic_DNA"/>
</dbReference>
<gene>
    <name evidence="5" type="primary">rab-33</name>
    <name evidence="5" type="ORF">T12_10945</name>
</gene>
<dbReference type="InterPro" id="IPR009057">
    <property type="entry name" value="Homeodomain-like_sf"/>
</dbReference>
<keyword evidence="3" id="KW-0547">Nucleotide-binding</keyword>
<evidence type="ECO:0000313" key="6">
    <source>
        <dbReference type="Proteomes" id="UP000054783"/>
    </source>
</evidence>
<comment type="similarity">
    <text evidence="2">Belongs to the small GTPase superfamily. Rab family.</text>
</comment>
<evidence type="ECO:0000256" key="3">
    <source>
        <dbReference type="ARBA" id="ARBA00022741"/>
    </source>
</evidence>
<evidence type="ECO:0000256" key="2">
    <source>
        <dbReference type="ARBA" id="ARBA00006270"/>
    </source>
</evidence>
<dbReference type="PROSITE" id="PS51419">
    <property type="entry name" value="RAB"/>
    <property type="match status" value="1"/>
</dbReference>
<name>A0A0V1A1Z4_9BILA</name>
<dbReference type="Gene3D" id="3.40.50.300">
    <property type="entry name" value="P-loop containing nucleotide triphosphate hydrolases"/>
    <property type="match status" value="1"/>
</dbReference>
<dbReference type="PROSITE" id="PS51421">
    <property type="entry name" value="RAS"/>
    <property type="match status" value="1"/>
</dbReference>
<evidence type="ECO:0000256" key="1">
    <source>
        <dbReference type="ARBA" id="ARBA00004123"/>
    </source>
</evidence>
<dbReference type="InterPro" id="IPR036388">
    <property type="entry name" value="WH-like_DNA-bd_sf"/>
</dbReference>
<dbReference type="NCBIfam" id="TIGR00231">
    <property type="entry name" value="small_GTP"/>
    <property type="match status" value="1"/>
</dbReference>
<proteinExistence type="inferred from homology"/>
<comment type="caution">
    <text evidence="5">The sequence shown here is derived from an EMBL/GenBank/DDBJ whole genome shotgun (WGS) entry which is preliminary data.</text>
</comment>
<comment type="subcellular location">
    <subcellularLocation>
        <location evidence="1">Nucleus</location>
    </subcellularLocation>
</comment>
<dbReference type="SMART" id="SM00173">
    <property type="entry name" value="RAS"/>
    <property type="match status" value="1"/>
</dbReference>
<protein>
    <submittedName>
        <fullName evidence="5">Ras-related protein Rab-33</fullName>
    </submittedName>
</protein>
<feature type="region of interest" description="Disordered" evidence="4">
    <location>
        <begin position="1"/>
        <end position="27"/>
    </location>
</feature>
<dbReference type="SUPFAM" id="SSF52540">
    <property type="entry name" value="P-loop containing nucleoside triphosphate hydrolases"/>
    <property type="match status" value="1"/>
</dbReference>
<dbReference type="Proteomes" id="UP000054783">
    <property type="component" value="Unassembled WGS sequence"/>
</dbReference>
<dbReference type="FunFam" id="3.40.50.300:FF:002685">
    <property type="entry name" value="RAB33A, member RAS oncogene family"/>
    <property type="match status" value="1"/>
</dbReference>
<dbReference type="PRINTS" id="PR00449">
    <property type="entry name" value="RASTRNSFRMNG"/>
</dbReference>
<evidence type="ECO:0000313" key="5">
    <source>
        <dbReference type="EMBL" id="KRY18524.1"/>
    </source>
</evidence>
<dbReference type="AlphaFoldDB" id="A0A0V1A1Z4"/>
<sequence length="410" mass="47516">MSVLQASDPKKDSDKTEKMLKESEKADPYQALQQIRVVAHNRRRTFKVIVLGDPGVGKTCLTFRFCNGRFPSNSTPTIGVDFREKIIDLDGETLRVQFWDTAGQERFQQSMIAHYYRNVNAVIFVYDVSQISSFRNLIRWIEECQKHNIFGTVPMILIGNKCDLESVVTTEEAQIFADKHDMPLFLTSAQDDLELNHVESIFMTLAHILQKNKSLHVTTDEERATFAFDVQKLRNDVIEKLEKYQNSYCKLLEQKLKVNKRLDSGESFRKIAENVGVDLSTVSDICRSRRQLCNFVSHMDTSTCVKVCSGLVCIWYVHMVAYHMNRDPKQKETSTTPYEEWFGKRPPIEHLWAFSCDVYILFPDLHRKKFVPKARKVVFKHRVDEVTDVKFSESLPNRLVLIGGEEEGWI</sequence>
<dbReference type="GO" id="GO:0005525">
    <property type="term" value="F:GTP binding"/>
    <property type="evidence" value="ECO:0007669"/>
    <property type="project" value="InterPro"/>
</dbReference>
<dbReference type="Pfam" id="PF00071">
    <property type="entry name" value="Ras"/>
    <property type="match status" value="1"/>
</dbReference>
<dbReference type="Gene3D" id="1.10.10.10">
    <property type="entry name" value="Winged helix-like DNA-binding domain superfamily/Winged helix DNA-binding domain"/>
    <property type="match status" value="1"/>
</dbReference>
<dbReference type="PANTHER" id="PTHR47978">
    <property type="match status" value="1"/>
</dbReference>
<dbReference type="SMART" id="SM00176">
    <property type="entry name" value="RAN"/>
    <property type="match status" value="1"/>
</dbReference>
<dbReference type="SMART" id="SM00175">
    <property type="entry name" value="RAB"/>
    <property type="match status" value="1"/>
</dbReference>
<evidence type="ECO:0000256" key="4">
    <source>
        <dbReference type="SAM" id="MobiDB-lite"/>
    </source>
</evidence>
<dbReference type="InterPro" id="IPR027417">
    <property type="entry name" value="P-loop_NTPase"/>
</dbReference>
<dbReference type="GO" id="GO:0005634">
    <property type="term" value="C:nucleus"/>
    <property type="evidence" value="ECO:0007669"/>
    <property type="project" value="UniProtKB-SubCell"/>
</dbReference>
<accession>A0A0V1A1Z4</accession>
<dbReference type="SMART" id="SM00174">
    <property type="entry name" value="RHO"/>
    <property type="match status" value="1"/>
</dbReference>
<dbReference type="GO" id="GO:0003924">
    <property type="term" value="F:GTPase activity"/>
    <property type="evidence" value="ECO:0007669"/>
    <property type="project" value="InterPro"/>
</dbReference>
<keyword evidence="6" id="KW-1185">Reference proteome</keyword>